<dbReference type="RefSeq" id="WP_145358695.1">
    <property type="nucleotide sequence ID" value="NZ_CP036265.1"/>
</dbReference>
<keyword evidence="3" id="KW-1185">Reference proteome</keyword>
<reference evidence="2 3" key="1">
    <citation type="submission" date="2019-02" db="EMBL/GenBank/DDBJ databases">
        <title>Deep-cultivation of Planctomycetes and their phenomic and genomic characterization uncovers novel biology.</title>
        <authorList>
            <person name="Wiegand S."/>
            <person name="Jogler M."/>
            <person name="Boedeker C."/>
            <person name="Pinto D."/>
            <person name="Vollmers J."/>
            <person name="Rivas-Marin E."/>
            <person name="Kohn T."/>
            <person name="Peeters S.H."/>
            <person name="Heuer A."/>
            <person name="Rast P."/>
            <person name="Oberbeckmann S."/>
            <person name="Bunk B."/>
            <person name="Jeske O."/>
            <person name="Meyerdierks A."/>
            <person name="Storesund J.E."/>
            <person name="Kallscheuer N."/>
            <person name="Luecker S."/>
            <person name="Lage O.M."/>
            <person name="Pohl T."/>
            <person name="Merkel B.J."/>
            <person name="Hornburger P."/>
            <person name="Mueller R.-W."/>
            <person name="Bruemmer F."/>
            <person name="Labrenz M."/>
            <person name="Spormann A.M."/>
            <person name="Op den Camp H."/>
            <person name="Overmann J."/>
            <person name="Amann R."/>
            <person name="Jetten M.S.M."/>
            <person name="Mascher T."/>
            <person name="Medema M.H."/>
            <person name="Devos D.P."/>
            <person name="Kaster A.-K."/>
            <person name="Ovreas L."/>
            <person name="Rohde M."/>
            <person name="Galperin M.Y."/>
            <person name="Jogler C."/>
        </authorList>
    </citation>
    <scope>NUCLEOTIDE SEQUENCE [LARGE SCALE GENOMIC DNA]</scope>
    <source>
        <strain evidence="2 3">CA12</strain>
    </source>
</reference>
<dbReference type="AlphaFoldDB" id="A0A517P8V0"/>
<feature type="transmembrane region" description="Helical" evidence="1">
    <location>
        <begin position="6"/>
        <end position="27"/>
    </location>
</feature>
<gene>
    <name evidence="2" type="ORF">CA12_18850</name>
</gene>
<keyword evidence="1" id="KW-0472">Membrane</keyword>
<dbReference type="Proteomes" id="UP000318741">
    <property type="component" value="Chromosome"/>
</dbReference>
<dbReference type="EMBL" id="CP036265">
    <property type="protein sequence ID" value="QDT15791.1"/>
    <property type="molecule type" value="Genomic_DNA"/>
</dbReference>
<feature type="transmembrane region" description="Helical" evidence="1">
    <location>
        <begin position="67"/>
        <end position="87"/>
    </location>
</feature>
<evidence type="ECO:0000313" key="3">
    <source>
        <dbReference type="Proteomes" id="UP000318741"/>
    </source>
</evidence>
<evidence type="ECO:0000313" key="2">
    <source>
        <dbReference type="EMBL" id="QDT15791.1"/>
    </source>
</evidence>
<keyword evidence="1" id="KW-0812">Transmembrane</keyword>
<proteinExistence type="predicted"/>
<sequence length="184" mass="19791">MSLPEPLPLWLAVPAAALVVGAAWWTFGRPGAPRRRPWVVWGAGGAACLLVLWTQGFGYLLERDELIWWPVVAVGLAYGWSAARGRWRKKELPPGARRLLAAAAALLFSAPLFSVTAEVLRTRRETRWAVQRNLTGTMGEVWATVIEDVPGRVAIGGVCALVALAALRTARGREAPAPAPEGAP</sequence>
<evidence type="ECO:0000256" key="1">
    <source>
        <dbReference type="SAM" id="Phobius"/>
    </source>
</evidence>
<name>A0A517P8V0_9PLAN</name>
<organism evidence="2 3">
    <name type="scientific">Alienimonas californiensis</name>
    <dbReference type="NCBI Taxonomy" id="2527989"/>
    <lineage>
        <taxon>Bacteria</taxon>
        <taxon>Pseudomonadati</taxon>
        <taxon>Planctomycetota</taxon>
        <taxon>Planctomycetia</taxon>
        <taxon>Planctomycetales</taxon>
        <taxon>Planctomycetaceae</taxon>
        <taxon>Alienimonas</taxon>
    </lineage>
</organism>
<feature type="transmembrane region" description="Helical" evidence="1">
    <location>
        <begin position="39"/>
        <end position="61"/>
    </location>
</feature>
<feature type="transmembrane region" description="Helical" evidence="1">
    <location>
        <begin position="99"/>
        <end position="117"/>
    </location>
</feature>
<keyword evidence="1" id="KW-1133">Transmembrane helix</keyword>
<dbReference type="KEGG" id="acaf:CA12_18850"/>
<protein>
    <submittedName>
        <fullName evidence="2">Uncharacterized protein</fullName>
    </submittedName>
</protein>
<accession>A0A517P8V0</accession>